<evidence type="ECO:0000256" key="1">
    <source>
        <dbReference type="SAM" id="SignalP"/>
    </source>
</evidence>
<dbReference type="RefSeq" id="WP_170087122.1">
    <property type="nucleotide sequence ID" value="NZ_JABAFG010000002.1"/>
</dbReference>
<proteinExistence type="predicted"/>
<dbReference type="EMBL" id="JABAFG010000002">
    <property type="protein sequence ID" value="NME27388.1"/>
    <property type="molecule type" value="Genomic_DNA"/>
</dbReference>
<sequence length="201" mass="23277">MKKICLFLILLVTIAGASFAADTAGSSPATTPPVTASQPADDTVRFDNEQTILLVRTTQGGYPAHFMEQRLRQPFRLPYWDRQYAAETISPEDITEDTMQRLAASYKSDVVLVPVVRTWIWRQYHAYRGWYDDDEFFTECWYDLRVYAYNVKDQTLKSYSSRGSERDEASILNDPNEILGRAMDQILEKLPYKRIPTDIER</sequence>
<gene>
    <name evidence="2" type="ORF">HF872_01920</name>
</gene>
<dbReference type="AlphaFoldDB" id="A0A848BRB7"/>
<evidence type="ECO:0000313" key="2">
    <source>
        <dbReference type="EMBL" id="NME27388.1"/>
    </source>
</evidence>
<feature type="signal peptide" evidence="1">
    <location>
        <begin position="1"/>
        <end position="20"/>
    </location>
</feature>
<keyword evidence="1" id="KW-0732">Signal</keyword>
<evidence type="ECO:0000313" key="3">
    <source>
        <dbReference type="Proteomes" id="UP000591071"/>
    </source>
</evidence>
<accession>A0A848BRB7</accession>
<name>A0A848BRB7_9FIRM</name>
<protein>
    <recommendedName>
        <fullName evidence="4">DUF4136 domain-containing protein</fullName>
    </recommendedName>
</protein>
<evidence type="ECO:0008006" key="4">
    <source>
        <dbReference type="Google" id="ProtNLM"/>
    </source>
</evidence>
<reference evidence="2 3" key="1">
    <citation type="submission" date="2020-04" db="EMBL/GenBank/DDBJ databases">
        <authorList>
            <person name="Hitch T.C.A."/>
            <person name="Wylensek D."/>
            <person name="Clavel T."/>
        </authorList>
    </citation>
    <scope>NUCLEOTIDE SEQUENCE [LARGE SCALE GENOMIC DNA]</scope>
    <source>
        <strain evidence="2 3">Oil-RF-744-FAT-WT-6-1</strain>
    </source>
</reference>
<organism evidence="2 3">
    <name type="scientific">Megasphaera hexanoica</name>
    <dbReference type="NCBI Taxonomy" id="1675036"/>
    <lineage>
        <taxon>Bacteria</taxon>
        <taxon>Bacillati</taxon>
        <taxon>Bacillota</taxon>
        <taxon>Negativicutes</taxon>
        <taxon>Veillonellales</taxon>
        <taxon>Veillonellaceae</taxon>
        <taxon>Megasphaera</taxon>
    </lineage>
</organism>
<comment type="caution">
    <text evidence="2">The sequence shown here is derived from an EMBL/GenBank/DDBJ whole genome shotgun (WGS) entry which is preliminary data.</text>
</comment>
<dbReference type="Proteomes" id="UP000591071">
    <property type="component" value="Unassembled WGS sequence"/>
</dbReference>
<feature type="chain" id="PRO_5032625752" description="DUF4136 domain-containing protein" evidence="1">
    <location>
        <begin position="21"/>
        <end position="201"/>
    </location>
</feature>